<dbReference type="RefSeq" id="WP_251797288.1">
    <property type="nucleotide sequence ID" value="NZ_JAMQOL010000008.1"/>
</dbReference>
<keyword evidence="1" id="KW-0472">Membrane</keyword>
<feature type="transmembrane region" description="Helical" evidence="1">
    <location>
        <begin position="94"/>
        <end position="121"/>
    </location>
</feature>
<reference evidence="2 3" key="1">
    <citation type="submission" date="2022-06" db="EMBL/GenBank/DDBJ databases">
        <title>Actinoplanes abujensis sp. nov., isolated from Nigerian arid soil.</title>
        <authorList>
            <person name="Ding P."/>
        </authorList>
    </citation>
    <scope>NUCLEOTIDE SEQUENCE [LARGE SCALE GENOMIC DNA]</scope>
    <source>
        <strain evidence="3">TRM88002</strain>
    </source>
</reference>
<feature type="transmembrane region" description="Helical" evidence="1">
    <location>
        <begin position="133"/>
        <end position="150"/>
    </location>
</feature>
<name>A0ABT0XW75_9ACTN</name>
<evidence type="ECO:0000313" key="3">
    <source>
        <dbReference type="Proteomes" id="UP001523216"/>
    </source>
</evidence>
<accession>A0ABT0XW75</accession>
<feature type="transmembrane region" description="Helical" evidence="1">
    <location>
        <begin position="170"/>
        <end position="188"/>
    </location>
</feature>
<feature type="transmembrane region" description="Helical" evidence="1">
    <location>
        <begin position="195"/>
        <end position="212"/>
    </location>
</feature>
<feature type="transmembrane region" description="Helical" evidence="1">
    <location>
        <begin position="55"/>
        <end position="74"/>
    </location>
</feature>
<sequence>MSERLYETLLRLYPAAHPRDEMLDVLLTAGRPVWREIPSLLLGGLRARCGGDQPLAVRWLYAARAAALLLLIFSAVGSAREVASTWLPLSTMQILVWVAVALAVVSIIAGWRVPAALAGFATFAISAADGVDWRAVTAYSLAAVLLLIPGPPTPVRNPILLALPLVPLDAVALGTEPLYLLGLAVLAWAVVDERVALAVGLAFCVAFLQVIADLPGADARGVLILTGSRIAYVAAFLVVGAWAARRRARV</sequence>
<protein>
    <submittedName>
        <fullName evidence="2">Uncharacterized protein</fullName>
    </submittedName>
</protein>
<dbReference type="EMBL" id="JAMQOL010000008">
    <property type="protein sequence ID" value="MCM4077432.1"/>
    <property type="molecule type" value="Genomic_DNA"/>
</dbReference>
<organism evidence="2 3">
    <name type="scientific">Paractinoplanes hotanensis</name>
    <dbReference type="NCBI Taxonomy" id="2906497"/>
    <lineage>
        <taxon>Bacteria</taxon>
        <taxon>Bacillati</taxon>
        <taxon>Actinomycetota</taxon>
        <taxon>Actinomycetes</taxon>
        <taxon>Micromonosporales</taxon>
        <taxon>Micromonosporaceae</taxon>
        <taxon>Paractinoplanes</taxon>
    </lineage>
</organism>
<gene>
    <name evidence="2" type="ORF">LXN57_07620</name>
</gene>
<proteinExistence type="predicted"/>
<feature type="transmembrane region" description="Helical" evidence="1">
    <location>
        <begin position="224"/>
        <end position="244"/>
    </location>
</feature>
<evidence type="ECO:0000313" key="2">
    <source>
        <dbReference type="EMBL" id="MCM4077432.1"/>
    </source>
</evidence>
<keyword evidence="1" id="KW-0812">Transmembrane</keyword>
<dbReference type="Proteomes" id="UP001523216">
    <property type="component" value="Unassembled WGS sequence"/>
</dbReference>
<keyword evidence="3" id="KW-1185">Reference proteome</keyword>
<evidence type="ECO:0000256" key="1">
    <source>
        <dbReference type="SAM" id="Phobius"/>
    </source>
</evidence>
<keyword evidence="1" id="KW-1133">Transmembrane helix</keyword>
<comment type="caution">
    <text evidence="2">The sequence shown here is derived from an EMBL/GenBank/DDBJ whole genome shotgun (WGS) entry which is preliminary data.</text>
</comment>